<comment type="subunit">
    <text evidence="8">Part of the 50S ribosomal subunit.</text>
</comment>
<sequence length="105" mass="11098">MKKLNKGDEVLVISGKDKGRRSTITTVLNNGKVLVQGVNTAKKHQKGNPNAGIAGGIIDKDLPIEASNVMLVNPATGKGDRVGFKVLEDGKKVRFFKSNGEIVGA</sequence>
<dbReference type="Proteomes" id="UP000245506">
    <property type="component" value="Unassembled WGS sequence"/>
</dbReference>
<gene>
    <name evidence="8" type="primary">rplX</name>
    <name evidence="10" type="ORF">DKT75_16625</name>
</gene>
<evidence type="ECO:0000313" key="10">
    <source>
        <dbReference type="EMBL" id="PWQ94162.1"/>
    </source>
</evidence>
<keyword evidence="2 8" id="KW-0699">rRNA-binding</keyword>
<keyword evidence="3 8" id="KW-0694">RNA-binding</keyword>
<organism evidence="10 11">
    <name type="scientific">Leucothrix arctica</name>
    <dbReference type="NCBI Taxonomy" id="1481894"/>
    <lineage>
        <taxon>Bacteria</taxon>
        <taxon>Pseudomonadati</taxon>
        <taxon>Pseudomonadota</taxon>
        <taxon>Gammaproteobacteria</taxon>
        <taxon>Thiotrichales</taxon>
        <taxon>Thiotrichaceae</taxon>
        <taxon>Leucothrix</taxon>
    </lineage>
</organism>
<dbReference type="CDD" id="cd06089">
    <property type="entry name" value="KOW_RPL26"/>
    <property type="match status" value="1"/>
</dbReference>
<dbReference type="InterPro" id="IPR041988">
    <property type="entry name" value="Ribosomal_uL24_KOW"/>
</dbReference>
<proteinExistence type="inferred from homology"/>
<dbReference type="InterPro" id="IPR008991">
    <property type="entry name" value="Translation_prot_SH3-like_sf"/>
</dbReference>
<comment type="function">
    <text evidence="8">One of two assembly initiator proteins, it binds directly to the 5'-end of the 23S rRNA, where it nucleates assembly of the 50S subunit.</text>
</comment>
<dbReference type="GO" id="GO:0006412">
    <property type="term" value="P:translation"/>
    <property type="evidence" value="ECO:0007669"/>
    <property type="project" value="UniProtKB-UniRule"/>
</dbReference>
<reference evidence="10 11" key="1">
    <citation type="submission" date="2018-05" db="EMBL/GenBank/DDBJ databases">
        <title>Leucothrix arctica sp. nov., isolated from Arctic seawater.</title>
        <authorList>
            <person name="Choi A."/>
            <person name="Baek K."/>
        </authorList>
    </citation>
    <scope>NUCLEOTIDE SEQUENCE [LARGE SCALE GENOMIC DNA]</scope>
    <source>
        <strain evidence="10 11">IMCC9719</strain>
    </source>
</reference>
<dbReference type="GO" id="GO:0019843">
    <property type="term" value="F:rRNA binding"/>
    <property type="evidence" value="ECO:0007669"/>
    <property type="project" value="UniProtKB-UniRule"/>
</dbReference>
<dbReference type="GO" id="GO:0005840">
    <property type="term" value="C:ribosome"/>
    <property type="evidence" value="ECO:0007669"/>
    <property type="project" value="UniProtKB-KW"/>
</dbReference>
<feature type="domain" description="Large ribosomal subunit protein uL24 C-terminal" evidence="9">
    <location>
        <begin position="38"/>
        <end position="103"/>
    </location>
</feature>
<dbReference type="FunFam" id="2.30.30.30:FF:000004">
    <property type="entry name" value="50S ribosomal protein L24"/>
    <property type="match status" value="1"/>
</dbReference>
<keyword evidence="5 8" id="KW-0687">Ribonucleoprotein</keyword>
<comment type="caution">
    <text evidence="10">The sequence shown here is derived from an EMBL/GenBank/DDBJ whole genome shotgun (WGS) entry which is preliminary data.</text>
</comment>
<dbReference type="InterPro" id="IPR003256">
    <property type="entry name" value="Ribosomal_uL24"/>
</dbReference>
<evidence type="ECO:0000256" key="5">
    <source>
        <dbReference type="ARBA" id="ARBA00023274"/>
    </source>
</evidence>
<comment type="function">
    <text evidence="7 8">One of the proteins that surrounds the polypeptide exit tunnel on the outside of the subunit.</text>
</comment>
<dbReference type="RefSeq" id="WP_109824849.1">
    <property type="nucleotide sequence ID" value="NZ_QGKL01000041.1"/>
</dbReference>
<dbReference type="SUPFAM" id="SSF50104">
    <property type="entry name" value="Translation proteins SH3-like domain"/>
    <property type="match status" value="1"/>
</dbReference>
<evidence type="ECO:0000256" key="1">
    <source>
        <dbReference type="ARBA" id="ARBA00010618"/>
    </source>
</evidence>
<evidence type="ECO:0000256" key="6">
    <source>
        <dbReference type="ARBA" id="ARBA00035206"/>
    </source>
</evidence>
<evidence type="ECO:0000256" key="7">
    <source>
        <dbReference type="ARBA" id="ARBA00058688"/>
    </source>
</evidence>
<dbReference type="AlphaFoldDB" id="A0A317CDH1"/>
<dbReference type="GO" id="GO:1990904">
    <property type="term" value="C:ribonucleoprotein complex"/>
    <property type="evidence" value="ECO:0007669"/>
    <property type="project" value="UniProtKB-KW"/>
</dbReference>
<evidence type="ECO:0000256" key="4">
    <source>
        <dbReference type="ARBA" id="ARBA00022980"/>
    </source>
</evidence>
<dbReference type="EMBL" id="QGKL01000041">
    <property type="protein sequence ID" value="PWQ94162.1"/>
    <property type="molecule type" value="Genomic_DNA"/>
</dbReference>
<dbReference type="InterPro" id="IPR014722">
    <property type="entry name" value="Rib_uL2_dom2"/>
</dbReference>
<evidence type="ECO:0000259" key="9">
    <source>
        <dbReference type="Pfam" id="PF17136"/>
    </source>
</evidence>
<comment type="similarity">
    <text evidence="1 8">Belongs to the universal ribosomal protein uL24 family.</text>
</comment>
<evidence type="ECO:0000256" key="8">
    <source>
        <dbReference type="HAMAP-Rule" id="MF_01326"/>
    </source>
</evidence>
<dbReference type="PANTHER" id="PTHR12903">
    <property type="entry name" value="MITOCHONDRIAL RIBOSOMAL PROTEIN L24"/>
    <property type="match status" value="1"/>
</dbReference>
<evidence type="ECO:0000256" key="3">
    <source>
        <dbReference type="ARBA" id="ARBA00022884"/>
    </source>
</evidence>
<dbReference type="Gene3D" id="2.30.30.30">
    <property type="match status" value="1"/>
</dbReference>
<dbReference type="Pfam" id="PF17136">
    <property type="entry name" value="ribosomal_L24"/>
    <property type="match status" value="1"/>
</dbReference>
<accession>A0A317CDH1</accession>
<dbReference type="OrthoDB" id="9807419at2"/>
<dbReference type="InterPro" id="IPR057264">
    <property type="entry name" value="Ribosomal_uL24_C"/>
</dbReference>
<name>A0A317CDH1_9GAMM</name>
<evidence type="ECO:0000256" key="2">
    <source>
        <dbReference type="ARBA" id="ARBA00022730"/>
    </source>
</evidence>
<keyword evidence="11" id="KW-1185">Reference proteome</keyword>
<dbReference type="HAMAP" id="MF_01326_B">
    <property type="entry name" value="Ribosomal_uL24_B"/>
    <property type="match status" value="1"/>
</dbReference>
<protein>
    <recommendedName>
        <fullName evidence="6 8">Large ribosomal subunit protein uL24</fullName>
    </recommendedName>
</protein>
<keyword evidence="4 8" id="KW-0689">Ribosomal protein</keyword>
<evidence type="ECO:0000313" key="11">
    <source>
        <dbReference type="Proteomes" id="UP000245506"/>
    </source>
</evidence>
<dbReference type="GO" id="GO:0003735">
    <property type="term" value="F:structural constituent of ribosome"/>
    <property type="evidence" value="ECO:0007669"/>
    <property type="project" value="InterPro"/>
</dbReference>
<dbReference type="NCBIfam" id="TIGR01079">
    <property type="entry name" value="rplX_bact"/>
    <property type="match status" value="1"/>
</dbReference>